<protein>
    <submittedName>
        <fullName evidence="1">Uncharacterized protein</fullName>
    </submittedName>
</protein>
<evidence type="ECO:0000313" key="2">
    <source>
        <dbReference type="Proteomes" id="UP001234297"/>
    </source>
</evidence>
<evidence type="ECO:0000313" key="1">
    <source>
        <dbReference type="EMBL" id="KAJ8629090.1"/>
    </source>
</evidence>
<dbReference type="EMBL" id="CM056815">
    <property type="protein sequence ID" value="KAJ8629090.1"/>
    <property type="molecule type" value="Genomic_DNA"/>
</dbReference>
<organism evidence="1 2">
    <name type="scientific">Persea americana</name>
    <name type="common">Avocado</name>
    <dbReference type="NCBI Taxonomy" id="3435"/>
    <lineage>
        <taxon>Eukaryota</taxon>
        <taxon>Viridiplantae</taxon>
        <taxon>Streptophyta</taxon>
        <taxon>Embryophyta</taxon>
        <taxon>Tracheophyta</taxon>
        <taxon>Spermatophyta</taxon>
        <taxon>Magnoliopsida</taxon>
        <taxon>Magnoliidae</taxon>
        <taxon>Laurales</taxon>
        <taxon>Lauraceae</taxon>
        <taxon>Persea</taxon>
    </lineage>
</organism>
<keyword evidence="2" id="KW-1185">Reference proteome</keyword>
<dbReference type="Proteomes" id="UP001234297">
    <property type="component" value="Chromosome 7"/>
</dbReference>
<sequence>MALSKNRGGPLEAEDSELKRPRLSSADTRNFDTKSLRVQLNSADCNLDFDVEGNGLQGHALCENGFAYCWSGARANFGITGGKYCFGCKIISAQPVQMEDTPPDQQHVCRVGISRGDDAVGNLGESDHSFGFGGTGKFSNSGKFSDYGTKFGVGDRIVCALDLENRPLALIGFSKNGKWLGTAKQFDAGPRGLGVVNSPLRELPWGSALFPHVLLKNVVVRLQFSVEDGLVPEEGYKPWSAALEDGNAIMGPTFSSQKDCEVLMMVGLPASGKTTWAENWVKEHPEKRYVLLGTNLTLEQMKVPGLLRKQNYGERFDRLMDRATGIFNTLLARAAKTPRNYILDQTNVYKSARKRKLKTFVNYYKIAVVTFPKPDELKFRAEKRFKEMGKEVPAEAVNEMLANYVLPMSKDMPGADEFFDQVMFPELNRAEAQRYLDEMKRSLGSASKSNVKSDFSPYSCESSVQSFSTTMSQNRGSASVDGGHWKSSHSTPPDYSFHGPQQVSPGYSRFGSYGKAEFSSEGCMSGSGEHGPFNSRNGPFGSHFDYGSYLPRHELDRNVSFGGYDPYGRPNVESRNLTPGGDIGSYPAYSGSNINSRPNFESRSSLAATNADSYRSYSVNDPYGTPDLKNPSSFRQPDFGSQASSFSYGSPGMHMGESRNPRVDVQGPRVPPLEPRCPPSASYGSHYGVPPPRPSYRTPPPTQQWRADRYPPSVPVIKPSQYQERVTRQLQVTEICCQLRHNNADDGREMSQSPSLVTLPANAYVFHHSSVLPLQPLHQNKY</sequence>
<name>A0ACC2L763_PERAE</name>
<reference evidence="1 2" key="1">
    <citation type="journal article" date="2022" name="Hortic Res">
        <title>A haplotype resolved chromosomal level avocado genome allows analysis of novel avocado genes.</title>
        <authorList>
            <person name="Nath O."/>
            <person name="Fletcher S.J."/>
            <person name="Hayward A."/>
            <person name="Shaw L.M."/>
            <person name="Masouleh A.K."/>
            <person name="Furtado A."/>
            <person name="Henry R.J."/>
            <person name="Mitter N."/>
        </authorList>
    </citation>
    <scope>NUCLEOTIDE SEQUENCE [LARGE SCALE GENOMIC DNA]</scope>
    <source>
        <strain evidence="2">cv. Hass</strain>
    </source>
</reference>
<gene>
    <name evidence="1" type="ORF">MRB53_022413</name>
</gene>
<accession>A0ACC2L763</accession>
<proteinExistence type="predicted"/>
<comment type="caution">
    <text evidence="1">The sequence shown here is derived from an EMBL/GenBank/DDBJ whole genome shotgun (WGS) entry which is preliminary data.</text>
</comment>